<evidence type="ECO:0000313" key="1">
    <source>
        <dbReference type="EMBL" id="AYJ84934.1"/>
    </source>
</evidence>
<dbReference type="KEGG" id="spha:D3Y57_02415"/>
<dbReference type="EMBL" id="CP032828">
    <property type="protein sequence ID" value="AYJ84934.1"/>
    <property type="molecule type" value="Genomic_DNA"/>
</dbReference>
<evidence type="ECO:0000313" key="2">
    <source>
        <dbReference type="Proteomes" id="UP000276254"/>
    </source>
</evidence>
<name>A0A494TCF8_SPHPE</name>
<geneLocation type="plasmid" evidence="1">
    <name>unnamed1</name>
</geneLocation>
<organism evidence="1 2">
    <name type="scientific">Sphingomonas paeninsulae</name>
    <dbReference type="NCBI Taxonomy" id="2319844"/>
    <lineage>
        <taxon>Bacteria</taxon>
        <taxon>Pseudomonadati</taxon>
        <taxon>Pseudomonadota</taxon>
        <taxon>Alphaproteobacteria</taxon>
        <taxon>Sphingomonadales</taxon>
        <taxon>Sphingomonadaceae</taxon>
        <taxon>Sphingomonas</taxon>
    </lineage>
</organism>
<accession>A0A494TCF8</accession>
<dbReference type="AlphaFoldDB" id="A0A494TCF8"/>
<dbReference type="Proteomes" id="UP000276254">
    <property type="component" value="Plasmid unnamed1"/>
</dbReference>
<proteinExistence type="predicted"/>
<keyword evidence="1" id="KW-0614">Plasmid</keyword>
<reference evidence="1 2" key="1">
    <citation type="submission" date="2018-09" db="EMBL/GenBank/DDBJ databases">
        <title>Sphingomonas peninsula sp. nov., isolated from fildes peninsula, Antarctic soil.</title>
        <authorList>
            <person name="Yingchao G."/>
        </authorList>
    </citation>
    <scope>NUCLEOTIDE SEQUENCE [LARGE SCALE GENOMIC DNA]</scope>
    <source>
        <strain evidence="1 2">YZ-8</strain>
        <plasmid evidence="1 2">unnamed1</plasmid>
    </source>
</reference>
<sequence length="86" mass="9255">MKFNGAGARALIGELPYLRFEAHFFTRNLDGLTISETNLALDDVRSVAASARCDGAGPFVSHEDHATDFLLFGTKTKQLSLAVGRG</sequence>
<protein>
    <submittedName>
        <fullName evidence="1">Uncharacterized protein</fullName>
    </submittedName>
</protein>
<keyword evidence="2" id="KW-1185">Reference proteome</keyword>
<gene>
    <name evidence="1" type="ORF">D3Y57_02415</name>
</gene>